<organism evidence="4 5">
    <name type="scientific">Aquincola agrisoli</name>
    <dbReference type="NCBI Taxonomy" id="3119538"/>
    <lineage>
        <taxon>Bacteria</taxon>
        <taxon>Pseudomonadati</taxon>
        <taxon>Pseudomonadota</taxon>
        <taxon>Betaproteobacteria</taxon>
        <taxon>Burkholderiales</taxon>
        <taxon>Sphaerotilaceae</taxon>
        <taxon>Aquincola</taxon>
    </lineage>
</organism>
<keyword evidence="1 4" id="KW-0413">Isomerase</keyword>
<comment type="similarity">
    <text evidence="1">Belongs to the GST superfamily. NadH family.</text>
</comment>
<gene>
    <name evidence="4" type="ORF">V4F39_10365</name>
</gene>
<dbReference type="PANTHER" id="PTHR42943">
    <property type="entry name" value="GLUTATHIONE S-TRANSFERASE KAPPA"/>
    <property type="match status" value="1"/>
</dbReference>
<dbReference type="Proteomes" id="UP001336250">
    <property type="component" value="Unassembled WGS sequence"/>
</dbReference>
<dbReference type="PIRSF" id="PIRSF006386">
    <property type="entry name" value="HCCAis_GSTk"/>
    <property type="match status" value="1"/>
</dbReference>
<reference evidence="4 5" key="1">
    <citation type="submission" date="2024-02" db="EMBL/GenBank/DDBJ databases">
        <title>Genome sequence of Aquincola sp. MAHUQ-54.</title>
        <authorList>
            <person name="Huq M.A."/>
        </authorList>
    </citation>
    <scope>NUCLEOTIDE SEQUENCE [LARGE SCALE GENOMIC DNA]</scope>
    <source>
        <strain evidence="4 5">MAHUQ-54</strain>
    </source>
</reference>
<dbReference type="AlphaFoldDB" id="A0AAW9QFZ8"/>
<dbReference type="GO" id="GO:0006749">
    <property type="term" value="P:glutathione metabolic process"/>
    <property type="evidence" value="ECO:0007669"/>
    <property type="project" value="TreeGrafter"/>
</dbReference>
<dbReference type="PANTHER" id="PTHR42943:SF2">
    <property type="entry name" value="GLUTATHIONE S-TRANSFERASE KAPPA 1"/>
    <property type="match status" value="1"/>
</dbReference>
<sequence>MQSPVSFYFDFSSPYSYIASEWIEALAARHGRTVRWQAILLGATFQATGLRPPVDFPLKREYALRDFARSARLEGIPYQQPVPFPIATQNAARIFWWLHAQDADRATAWAHAALRAYFTGGVRLDDAAALRKLAERAGIDANDAEAAWADPQWKLRLKQANEEALAAGVFGAPWFVVDGEPFWGNDRKPQVERWLAGDRF</sequence>
<dbReference type="InterPro" id="IPR051924">
    <property type="entry name" value="GST_Kappa/NadH"/>
</dbReference>
<keyword evidence="5" id="KW-1185">Reference proteome</keyword>
<dbReference type="GO" id="GO:1901170">
    <property type="term" value="P:naphthalene catabolic process"/>
    <property type="evidence" value="ECO:0007669"/>
    <property type="project" value="InterPro"/>
</dbReference>
<comment type="caution">
    <text evidence="4">The sequence shown here is derived from an EMBL/GenBank/DDBJ whole genome shotgun (WGS) entry which is preliminary data.</text>
</comment>
<dbReference type="InterPro" id="IPR036249">
    <property type="entry name" value="Thioredoxin-like_sf"/>
</dbReference>
<dbReference type="GO" id="GO:0018845">
    <property type="term" value="F:2-hydroxychromene-2-carboxylate isomerase activity"/>
    <property type="evidence" value="ECO:0007669"/>
    <property type="project" value="UniProtKB-UniRule"/>
</dbReference>
<dbReference type="GO" id="GO:0004364">
    <property type="term" value="F:glutathione transferase activity"/>
    <property type="evidence" value="ECO:0007669"/>
    <property type="project" value="TreeGrafter"/>
</dbReference>
<evidence type="ECO:0000256" key="1">
    <source>
        <dbReference type="PIRNR" id="PIRNR006386"/>
    </source>
</evidence>
<feature type="domain" description="DSBA-like thioredoxin" evidence="3">
    <location>
        <begin position="5"/>
        <end position="193"/>
    </location>
</feature>
<evidence type="ECO:0000313" key="4">
    <source>
        <dbReference type="EMBL" id="MEF7614312.1"/>
    </source>
</evidence>
<dbReference type="RefSeq" id="WP_332289281.1">
    <property type="nucleotide sequence ID" value="NZ_JAZIBG010000024.1"/>
</dbReference>
<dbReference type="CDD" id="cd03022">
    <property type="entry name" value="DsbA_HCCA_Iso"/>
    <property type="match status" value="1"/>
</dbReference>
<proteinExistence type="inferred from homology"/>
<evidence type="ECO:0000256" key="2">
    <source>
        <dbReference type="PIRSR" id="PIRSR006386-1"/>
    </source>
</evidence>
<evidence type="ECO:0000313" key="5">
    <source>
        <dbReference type="Proteomes" id="UP001336250"/>
    </source>
</evidence>
<feature type="active site" description="Nucleophile" evidence="2">
    <location>
        <position position="13"/>
    </location>
</feature>
<dbReference type="InterPro" id="IPR014440">
    <property type="entry name" value="HCCAis_GSTk"/>
</dbReference>
<dbReference type="EC" id="5.99.1.4" evidence="1"/>
<dbReference type="Gene3D" id="3.40.30.10">
    <property type="entry name" value="Glutaredoxin"/>
    <property type="match status" value="1"/>
</dbReference>
<dbReference type="SUPFAM" id="SSF52833">
    <property type="entry name" value="Thioredoxin-like"/>
    <property type="match status" value="1"/>
</dbReference>
<dbReference type="InterPro" id="IPR044087">
    <property type="entry name" value="NahD-like"/>
</dbReference>
<protein>
    <recommendedName>
        <fullName evidence="1">2-hydroxychromene-2-carboxylate isomerase</fullName>
        <ecNumber evidence="1">5.99.1.4</ecNumber>
    </recommendedName>
</protein>
<comment type="catalytic activity">
    <reaction evidence="1">
        <text>2-hydroxychromene-2-carboxylate = (3E)-4-(2-hydroxyphenyl)-2-oxobut-3-enoate</text>
        <dbReference type="Rhea" id="RHEA:27401"/>
        <dbReference type="ChEBI" id="CHEBI:59350"/>
        <dbReference type="ChEBI" id="CHEBI:59353"/>
        <dbReference type="EC" id="5.99.1.4"/>
    </reaction>
</comment>
<dbReference type="EMBL" id="JAZIBG010000024">
    <property type="protein sequence ID" value="MEF7614312.1"/>
    <property type="molecule type" value="Genomic_DNA"/>
</dbReference>
<evidence type="ECO:0000259" key="3">
    <source>
        <dbReference type="Pfam" id="PF01323"/>
    </source>
</evidence>
<dbReference type="Pfam" id="PF01323">
    <property type="entry name" value="DSBA"/>
    <property type="match status" value="1"/>
</dbReference>
<dbReference type="GO" id="GO:0004602">
    <property type="term" value="F:glutathione peroxidase activity"/>
    <property type="evidence" value="ECO:0007669"/>
    <property type="project" value="TreeGrafter"/>
</dbReference>
<accession>A0AAW9QFZ8</accession>
<name>A0AAW9QFZ8_9BURK</name>
<dbReference type="InterPro" id="IPR001853">
    <property type="entry name" value="DSBA-like_thioredoxin_dom"/>
</dbReference>